<reference evidence="3" key="1">
    <citation type="submission" date="2016-11" db="EMBL/GenBank/DDBJ databases">
        <title>Mesorhizobium oceanicum sp. nov., isolated from deep seawater in South China Sea.</title>
        <authorList>
            <person name="Fu G.-Y."/>
        </authorList>
    </citation>
    <scope>NUCLEOTIDE SEQUENCE [LARGE SCALE GENOMIC DNA]</scope>
    <source>
        <strain evidence="3">B7</strain>
    </source>
</reference>
<keyword evidence="3" id="KW-1185">Reference proteome</keyword>
<sequence>MSGYYKQMQRGDNEAARALRERLAREELGDEAYEKSLTHADSRTVRLGIAFMTVFALVVVGVVWLGY</sequence>
<gene>
    <name evidence="2" type="ORF">BSQ44_17850</name>
</gene>
<accession>A0A1L3SUA7</accession>
<organism evidence="2 3">
    <name type="scientific">Aquibium oceanicum</name>
    <dbReference type="NCBI Taxonomy" id="1670800"/>
    <lineage>
        <taxon>Bacteria</taxon>
        <taxon>Pseudomonadati</taxon>
        <taxon>Pseudomonadota</taxon>
        <taxon>Alphaproteobacteria</taxon>
        <taxon>Hyphomicrobiales</taxon>
        <taxon>Phyllobacteriaceae</taxon>
        <taxon>Aquibium</taxon>
    </lineage>
</organism>
<feature type="transmembrane region" description="Helical" evidence="1">
    <location>
        <begin position="45"/>
        <end position="65"/>
    </location>
</feature>
<name>A0A1L3SUA7_9HYPH</name>
<proteinExistence type="predicted"/>
<evidence type="ECO:0000313" key="2">
    <source>
        <dbReference type="EMBL" id="APH73023.1"/>
    </source>
</evidence>
<evidence type="ECO:0000256" key="1">
    <source>
        <dbReference type="SAM" id="Phobius"/>
    </source>
</evidence>
<dbReference type="RefSeq" id="WP_072606494.1">
    <property type="nucleotide sequence ID" value="NZ_CP018171.1"/>
</dbReference>
<dbReference type="AlphaFoldDB" id="A0A1L3SUA7"/>
<keyword evidence="1" id="KW-0812">Transmembrane</keyword>
<protein>
    <submittedName>
        <fullName evidence="2">Uncharacterized protein</fullName>
    </submittedName>
</protein>
<dbReference type="KEGG" id="meso:BSQ44_17850"/>
<evidence type="ECO:0000313" key="3">
    <source>
        <dbReference type="Proteomes" id="UP000182840"/>
    </source>
</evidence>
<keyword evidence="1" id="KW-0472">Membrane</keyword>
<dbReference type="Proteomes" id="UP000182840">
    <property type="component" value="Chromosome"/>
</dbReference>
<dbReference type="EMBL" id="CP018171">
    <property type="protein sequence ID" value="APH73023.1"/>
    <property type="molecule type" value="Genomic_DNA"/>
</dbReference>
<keyword evidence="1" id="KW-1133">Transmembrane helix</keyword>